<organism evidence="1">
    <name type="scientific">Salmonella enterica subsp. enterica serovar Dessau</name>
    <dbReference type="NCBI Taxonomy" id="2564349"/>
    <lineage>
        <taxon>Bacteria</taxon>
        <taxon>Pseudomonadati</taxon>
        <taxon>Pseudomonadota</taxon>
        <taxon>Gammaproteobacteria</taxon>
        <taxon>Enterobacterales</taxon>
        <taxon>Enterobacteriaceae</taxon>
        <taxon>Salmonella</taxon>
    </lineage>
</organism>
<dbReference type="AlphaFoldDB" id="A0A8E5IMN7"/>
<proteinExistence type="predicted"/>
<accession>A0A8E5IMN7</accession>
<reference evidence="1" key="1">
    <citation type="submission" date="2019-09" db="EMBL/GenBank/DDBJ databases">
        <title>Characterization of Mobilized Colistin Resistance Gene mcr-9 Carrying Colisitin Resistant Salmonella enterica serotype Senftenberg ST14.</title>
        <authorList>
            <person name="Cha M.-H."/>
            <person name="Woo G.-J."/>
        </authorList>
    </citation>
    <scope>NUCLEOTIDE SEQUENCE</scope>
    <source>
        <strain evidence="1">KUFSE-SAL0043</strain>
    </source>
</reference>
<dbReference type="EMBL" id="CP043765">
    <property type="protein sequence ID" value="QUS47055.1"/>
    <property type="molecule type" value="Genomic_DNA"/>
</dbReference>
<name>A0A8E5IMN7_SALET</name>
<gene>
    <name evidence="1" type="ORF">F1331_25330</name>
</gene>
<protein>
    <submittedName>
        <fullName evidence="1">Uncharacterized protein</fullName>
    </submittedName>
</protein>
<sequence length="77" mass="8128">MLVIGLAINDALARVGEITTGRGVLLVTSTGDVVANSGNAGEDVKGAVKAHVQEVISMPCLGRARYYSFFNCEIKLF</sequence>
<evidence type="ECO:0000313" key="1">
    <source>
        <dbReference type="EMBL" id="QUS47055.1"/>
    </source>
</evidence>